<dbReference type="OMA" id="IVECKDM"/>
<dbReference type="GO" id="GO:0005886">
    <property type="term" value="C:plasma membrane"/>
    <property type="evidence" value="ECO:0007669"/>
    <property type="project" value="TreeGrafter"/>
</dbReference>
<comment type="caution">
    <text evidence="5">The sequence shown here is derived from an EMBL/GenBank/DDBJ whole genome shotgun (WGS) entry which is preliminary data.</text>
</comment>
<feature type="region of interest" description="Disordered" evidence="3">
    <location>
        <begin position="342"/>
        <end position="378"/>
    </location>
</feature>
<proteinExistence type="predicted"/>
<dbReference type="PANTHER" id="PTHR23319">
    <property type="entry name" value="GRAM DOMAIN CONTAINING 1B, ISOFORM E"/>
    <property type="match status" value="1"/>
</dbReference>
<dbReference type="GO" id="GO:0120015">
    <property type="term" value="F:sterol transfer activity"/>
    <property type="evidence" value="ECO:0007669"/>
    <property type="project" value="TreeGrafter"/>
</dbReference>
<protein>
    <recommendedName>
        <fullName evidence="4">VASt domain-containing protein</fullName>
    </recommendedName>
</protein>
<dbReference type="InterPro" id="IPR051482">
    <property type="entry name" value="Cholesterol_transport"/>
</dbReference>
<dbReference type="InterPro" id="IPR031968">
    <property type="entry name" value="VASt"/>
</dbReference>
<dbReference type="GO" id="GO:0140268">
    <property type="term" value="C:endoplasmic reticulum-plasma membrane contact site"/>
    <property type="evidence" value="ECO:0007669"/>
    <property type="project" value="TreeGrafter"/>
</dbReference>
<dbReference type="GO" id="GO:0032366">
    <property type="term" value="P:intracellular sterol transport"/>
    <property type="evidence" value="ECO:0007669"/>
    <property type="project" value="TreeGrafter"/>
</dbReference>
<dbReference type="Pfam" id="PF16016">
    <property type="entry name" value="VASt"/>
    <property type="match status" value="1"/>
</dbReference>
<dbReference type="OrthoDB" id="20021at2759"/>
<feature type="domain" description="VASt" evidence="4">
    <location>
        <begin position="166"/>
        <end position="334"/>
    </location>
</feature>
<dbReference type="GO" id="GO:0032934">
    <property type="term" value="F:sterol binding"/>
    <property type="evidence" value="ECO:0007669"/>
    <property type="project" value="TreeGrafter"/>
</dbReference>
<feature type="region of interest" description="Disordered" evidence="3">
    <location>
        <begin position="115"/>
        <end position="138"/>
    </location>
</feature>
<dbReference type="FunCoup" id="A0A151ZCU0">
    <property type="interactions" value="136"/>
</dbReference>
<evidence type="ECO:0000313" key="6">
    <source>
        <dbReference type="Proteomes" id="UP000076078"/>
    </source>
</evidence>
<evidence type="ECO:0000259" key="4">
    <source>
        <dbReference type="PROSITE" id="PS51778"/>
    </source>
</evidence>
<sequence>MNRQSSISSNFIDKNIYTNKNDADLGFENLDDFDMFDITTGNIISCDNTAPRYDTSIRWDSSVNAKLEKSVHELDNNRFRFQSPCINSIVPPTTNFSTLNIDPQQQNNNKIEINVQTTTTPPPSSTSPSSPLPPASLSIDMNHKQQLTPKDIVECKDMNSQSKISQLQPYVNEVFDVSCVRFYTLIIDSDFWGLVSKEMGFMEMNEGQWQTSPLECHQERVLSFKTPISFKIGPKVATVTQVQKIRRTQTNGYFMETSSVSRDVPYGDNFSVENYISLEPEGQDKSVLRVSTAVKFTKSIWGLTNIIEKTVIQSNKDFFQVWSSMAKKRILEKQHQLMQQSISQSQFQPSTETSPYTSNCSSTVSSSSQSNHTHTHTFNADKEIQKSMDYEELKAMFIKLFKEVECQQQPRVIKIVSVLTNQHISNLTIQYKHTVCDIIQYYIPFTLPNLHPGQYFELFWLDKKNEFSQFFYKDMTQPIFNYVNNVDSIGICTVTEFQALKKSLSFVIMEPGKRAQIKYNKDLDKCPPF</sequence>
<gene>
    <name evidence="5" type="ORF">DLAC_07564</name>
</gene>
<accession>A0A151ZCU0</accession>
<evidence type="ECO:0000256" key="2">
    <source>
        <dbReference type="ARBA" id="ARBA00023136"/>
    </source>
</evidence>
<dbReference type="STRING" id="361077.A0A151ZCU0"/>
<dbReference type="AlphaFoldDB" id="A0A151ZCU0"/>
<name>A0A151ZCU0_TIELA</name>
<evidence type="ECO:0000313" key="5">
    <source>
        <dbReference type="EMBL" id="KYQ91772.1"/>
    </source>
</evidence>
<keyword evidence="6" id="KW-1185">Reference proteome</keyword>
<dbReference type="GO" id="GO:0005789">
    <property type="term" value="C:endoplasmic reticulum membrane"/>
    <property type="evidence" value="ECO:0007669"/>
    <property type="project" value="TreeGrafter"/>
</dbReference>
<dbReference type="Proteomes" id="UP000076078">
    <property type="component" value="Unassembled WGS sequence"/>
</dbReference>
<organism evidence="5 6">
    <name type="scientific">Tieghemostelium lacteum</name>
    <name type="common">Slime mold</name>
    <name type="synonym">Dictyostelium lacteum</name>
    <dbReference type="NCBI Taxonomy" id="361077"/>
    <lineage>
        <taxon>Eukaryota</taxon>
        <taxon>Amoebozoa</taxon>
        <taxon>Evosea</taxon>
        <taxon>Eumycetozoa</taxon>
        <taxon>Dictyostelia</taxon>
        <taxon>Dictyosteliales</taxon>
        <taxon>Raperosteliaceae</taxon>
        <taxon>Tieghemostelium</taxon>
    </lineage>
</organism>
<dbReference type="PROSITE" id="PS51778">
    <property type="entry name" value="VAST"/>
    <property type="match status" value="1"/>
</dbReference>
<reference evidence="5 6" key="1">
    <citation type="submission" date="2015-12" db="EMBL/GenBank/DDBJ databases">
        <title>Dictyostelia acquired genes for synthesis and detection of signals that induce cell-type specialization by lateral gene transfer from prokaryotes.</title>
        <authorList>
            <person name="Gloeckner G."/>
            <person name="Schaap P."/>
        </authorList>
    </citation>
    <scope>NUCLEOTIDE SEQUENCE [LARGE SCALE GENOMIC DNA]</scope>
    <source>
        <strain evidence="5 6">TK</strain>
    </source>
</reference>
<comment type="subcellular location">
    <subcellularLocation>
        <location evidence="1">Membrane</location>
    </subcellularLocation>
</comment>
<dbReference type="EMBL" id="LODT01000034">
    <property type="protein sequence ID" value="KYQ91772.1"/>
    <property type="molecule type" value="Genomic_DNA"/>
</dbReference>
<keyword evidence="2" id="KW-0472">Membrane</keyword>
<evidence type="ECO:0000256" key="3">
    <source>
        <dbReference type="SAM" id="MobiDB-lite"/>
    </source>
</evidence>
<evidence type="ECO:0000256" key="1">
    <source>
        <dbReference type="ARBA" id="ARBA00004370"/>
    </source>
</evidence>
<feature type="compositionally biased region" description="Pro residues" evidence="3">
    <location>
        <begin position="120"/>
        <end position="134"/>
    </location>
</feature>
<dbReference type="InParanoid" id="A0A151ZCU0"/>
<dbReference type="PANTHER" id="PTHR23319:SF37">
    <property type="entry name" value="VAST DOMAIN-CONTAINING PROTEIN"/>
    <property type="match status" value="1"/>
</dbReference>